<reference evidence="3 4" key="1">
    <citation type="submission" date="2011-01" db="EMBL/GenBank/DDBJ databases">
        <authorList>
            <person name="Muzny D."/>
            <person name="Qin X."/>
            <person name="Deng J."/>
            <person name="Jiang H."/>
            <person name="Liu Y."/>
            <person name="Qu J."/>
            <person name="Song X.-Z."/>
            <person name="Zhang L."/>
            <person name="Thornton R."/>
            <person name="Coyle M."/>
            <person name="Francisco L."/>
            <person name="Jackson L."/>
            <person name="Javaid M."/>
            <person name="Korchina V."/>
            <person name="Kovar C."/>
            <person name="Mata R."/>
            <person name="Mathew T."/>
            <person name="Ngo R."/>
            <person name="Nguyen L."/>
            <person name="Nguyen N."/>
            <person name="Okwuonu G."/>
            <person name="Ongeri F."/>
            <person name="Pham C."/>
            <person name="Simmons D."/>
            <person name="Wilczek-Boney K."/>
            <person name="Hale W."/>
            <person name="Jakkamsetti A."/>
            <person name="Pham P."/>
            <person name="Ruth R."/>
            <person name="San Lucas F."/>
            <person name="Warren J."/>
            <person name="Zhang J."/>
            <person name="Zhao Z."/>
            <person name="Zhou C."/>
            <person name="Zhu D."/>
            <person name="Lee S."/>
            <person name="Bess C."/>
            <person name="Blankenburg K."/>
            <person name="Forbes L."/>
            <person name="Fu Q."/>
            <person name="Gubbala S."/>
            <person name="Hirani K."/>
            <person name="Jayaseelan J.C."/>
            <person name="Lara F."/>
            <person name="Munidasa M."/>
            <person name="Palculict T."/>
            <person name="Patil S."/>
            <person name="Pu L.-L."/>
            <person name="Saada N."/>
            <person name="Tang L."/>
            <person name="Weissenberger G."/>
            <person name="Zhu Y."/>
            <person name="Hemphill L."/>
            <person name="Shang Y."/>
            <person name="Youmans B."/>
            <person name="Ayvaz T."/>
            <person name="Ross M."/>
            <person name="Santibanez J."/>
            <person name="Aqrawi P."/>
            <person name="Gross S."/>
            <person name="Joshi V."/>
            <person name="Fowler G."/>
            <person name="Nazareth L."/>
            <person name="Reid J."/>
            <person name="Worley K."/>
            <person name="Petrosino J."/>
            <person name="Highlander S."/>
            <person name="Gibbs R."/>
        </authorList>
    </citation>
    <scope>NUCLEOTIDE SEQUENCE [LARGE SCALE GENOMIC DNA]</scope>
    <source>
        <strain evidence="3 4">ATCC 33394</strain>
    </source>
</reference>
<dbReference type="Proteomes" id="UP000004088">
    <property type="component" value="Unassembled WGS sequence"/>
</dbReference>
<dbReference type="PANTHER" id="PTHR13090">
    <property type="entry name" value="ARGININE-HYDROXYLASE NDUFAF5, MITOCHONDRIAL"/>
    <property type="match status" value="1"/>
</dbReference>
<organism evidence="3 4">
    <name type="scientific">Kingella denitrificans ATCC 33394</name>
    <dbReference type="NCBI Taxonomy" id="888741"/>
    <lineage>
        <taxon>Bacteria</taxon>
        <taxon>Pseudomonadati</taxon>
        <taxon>Pseudomonadota</taxon>
        <taxon>Betaproteobacteria</taxon>
        <taxon>Neisseriales</taxon>
        <taxon>Neisseriaceae</taxon>
        <taxon>Kingella</taxon>
    </lineage>
</organism>
<evidence type="ECO:0000256" key="1">
    <source>
        <dbReference type="ARBA" id="ARBA00022603"/>
    </source>
</evidence>
<dbReference type="STRING" id="888741.HMPREF9098_1519"/>
<dbReference type="InterPro" id="IPR029063">
    <property type="entry name" value="SAM-dependent_MTases_sf"/>
</dbReference>
<keyword evidence="4" id="KW-1185">Reference proteome</keyword>
<keyword evidence="1" id="KW-0489">Methyltransferase</keyword>
<dbReference type="GO" id="GO:0008168">
    <property type="term" value="F:methyltransferase activity"/>
    <property type="evidence" value="ECO:0007669"/>
    <property type="project" value="UniProtKB-KW"/>
</dbReference>
<evidence type="ECO:0000313" key="4">
    <source>
        <dbReference type="Proteomes" id="UP000004088"/>
    </source>
</evidence>
<dbReference type="SUPFAM" id="SSF53335">
    <property type="entry name" value="S-adenosyl-L-methionine-dependent methyltransferases"/>
    <property type="match status" value="1"/>
</dbReference>
<evidence type="ECO:0000313" key="3">
    <source>
        <dbReference type="EMBL" id="EGC17006.1"/>
    </source>
</evidence>
<proteinExistence type="predicted"/>
<dbReference type="GO" id="GO:0032259">
    <property type="term" value="P:methylation"/>
    <property type="evidence" value="ECO:0007669"/>
    <property type="project" value="UniProtKB-KW"/>
</dbReference>
<dbReference type="PANTHER" id="PTHR13090:SF1">
    <property type="entry name" value="ARGININE-HYDROXYLASE NDUFAF5, MITOCHONDRIAL"/>
    <property type="match status" value="1"/>
</dbReference>
<dbReference type="EMBL" id="AEWV01000024">
    <property type="protein sequence ID" value="EGC17006.1"/>
    <property type="molecule type" value="Genomic_DNA"/>
</dbReference>
<evidence type="ECO:0000256" key="2">
    <source>
        <dbReference type="ARBA" id="ARBA00022679"/>
    </source>
</evidence>
<dbReference type="Gene3D" id="3.40.50.150">
    <property type="entry name" value="Vaccinia Virus protein VP39"/>
    <property type="match status" value="1"/>
</dbReference>
<evidence type="ECO:0008006" key="5">
    <source>
        <dbReference type="Google" id="ProtNLM"/>
    </source>
</evidence>
<comment type="caution">
    <text evidence="3">The sequence shown here is derived from an EMBL/GenBank/DDBJ whole genome shotgun (WGS) entry which is preliminary data.</text>
</comment>
<dbReference type="InterPro" id="IPR050602">
    <property type="entry name" value="Malonyl-ACP_OMT"/>
</dbReference>
<keyword evidence="2" id="KW-0808">Transferase</keyword>
<dbReference type="AlphaFoldDB" id="F0F085"/>
<dbReference type="RefSeq" id="WP_003783217.1">
    <property type="nucleotide sequence ID" value="NZ_GL870929.1"/>
</dbReference>
<name>F0F085_9NEIS</name>
<protein>
    <recommendedName>
        <fullName evidence="5">Methyltransferase domain protein</fullName>
    </recommendedName>
</protein>
<accession>F0F085</accession>
<dbReference type="HOGENOM" id="CLU_046586_2_1_4"/>
<gene>
    <name evidence="3" type="ORF">HMPREF9098_1519</name>
</gene>
<sequence length="328" mass="36773">MRTIRKLSGRVKPFDGTGGGCWFKFFYLRVILPILPGKAMEKGAAARQNAKMRVLTGAGTGAYAMDNSDKWLIHRHVATELDSRLAVVRQVPQQIVLAGADGDVSRRLLAQRYPQAKITECDTPERLQAALDNRPKSWLDKWRGSTLAVQKACNPNRNLPAMAADMLWANLSLPLAEDLTAALENWTRALKTDGMLFFSHLGAESLQEVRELLAEQGVECAAPTLVDMHDLGDMLFHHGFYDPVMDTFSLRLTYNSESSLHADWETLDIWRILQPSDTARAQQIVDEAHRAGRLPHITLETVYGHALCRAKLNEGEQLVQFHRPQKPV</sequence>